<proteinExistence type="predicted"/>
<protein>
    <submittedName>
        <fullName evidence="1">Gluconate 2-dehydrogenase subunit 3 family protein</fullName>
    </submittedName>
</protein>
<reference evidence="1" key="1">
    <citation type="submission" date="2022-09" db="EMBL/GenBank/DDBJ databases">
        <title>Haloadaptaus new haloarchaeum isolated from saline soil.</title>
        <authorList>
            <person name="Duran-Viseras A."/>
            <person name="Sanchez-Porro C."/>
            <person name="Ventosa A."/>
        </authorList>
    </citation>
    <scope>NUCLEOTIDE SEQUENCE</scope>
    <source>
        <strain evidence="1">F3-133</strain>
    </source>
</reference>
<accession>A0A9Q4C2Y0</accession>
<dbReference type="AlphaFoldDB" id="A0A9Q4C2Y0"/>
<organism evidence="1 2">
    <name type="scientific">Halorutilus salinus</name>
    <dbReference type="NCBI Taxonomy" id="2487751"/>
    <lineage>
        <taxon>Archaea</taxon>
        <taxon>Methanobacteriati</taxon>
        <taxon>Methanobacteriota</taxon>
        <taxon>Stenosarchaea group</taxon>
        <taxon>Halobacteria</taxon>
        <taxon>Halorutilales</taxon>
        <taxon>Halorutilaceae</taxon>
        <taxon>Halorutilus</taxon>
    </lineage>
</organism>
<dbReference type="PROSITE" id="PS51318">
    <property type="entry name" value="TAT"/>
    <property type="match status" value="1"/>
</dbReference>
<keyword evidence="2" id="KW-1185">Reference proteome</keyword>
<dbReference type="RefSeq" id="WP_266085574.1">
    <property type="nucleotide sequence ID" value="NZ_RKLV01000001.1"/>
</dbReference>
<dbReference type="EMBL" id="RKLV01000001">
    <property type="protein sequence ID" value="MCX2817994.1"/>
    <property type="molecule type" value="Genomic_DNA"/>
</dbReference>
<evidence type="ECO:0000313" key="2">
    <source>
        <dbReference type="Proteomes" id="UP001149411"/>
    </source>
</evidence>
<sequence length="170" mass="18574">MELTRRDALVALGVAGTATGGAYAVSRLEDDDTAEAVVERLSHVAEAVYPSEVDVTHDFLETYVVGRVEERDGYLEGVTDALDSLDSYTRNLRHEGFGDAPPDARDSLLRYMGVDEAEPAPDGTEAERVRYYVVNELQYALYTTPVGGKLVGIENPVGYPGGLNSYRREP</sequence>
<evidence type="ECO:0000313" key="1">
    <source>
        <dbReference type="EMBL" id="MCX2817994.1"/>
    </source>
</evidence>
<name>A0A9Q4C2Y0_9EURY</name>
<comment type="caution">
    <text evidence="1">The sequence shown here is derived from an EMBL/GenBank/DDBJ whole genome shotgun (WGS) entry which is preliminary data.</text>
</comment>
<gene>
    <name evidence="1" type="ORF">EGH25_01295</name>
</gene>
<dbReference type="InterPro" id="IPR006311">
    <property type="entry name" value="TAT_signal"/>
</dbReference>
<dbReference type="Proteomes" id="UP001149411">
    <property type="component" value="Unassembled WGS sequence"/>
</dbReference>